<dbReference type="FunCoup" id="A0A1D6F6Q8">
    <property type="interactions" value="80"/>
</dbReference>
<comment type="subcellular location">
    <subcellularLocation>
        <location evidence="1">Cell membrane</location>
        <topology evidence="1">Single-pass type I membrane protein</topology>
    </subcellularLocation>
</comment>
<feature type="transmembrane region" description="Helical" evidence="12">
    <location>
        <begin position="923"/>
        <end position="944"/>
    </location>
</feature>
<evidence type="ECO:0000256" key="3">
    <source>
        <dbReference type="ARBA" id="ARBA00022475"/>
    </source>
</evidence>
<evidence type="ECO:0000313" key="18">
    <source>
        <dbReference type="Proteomes" id="UP000007305"/>
    </source>
</evidence>
<evidence type="ECO:0000256" key="10">
    <source>
        <dbReference type="ARBA" id="ARBA00023136"/>
    </source>
</evidence>
<dbReference type="Gramene" id="Zm00001eb114120_T001">
    <property type="protein sequence ID" value="Zm00001eb114120_P001"/>
    <property type="gene ID" value="Zm00001eb114120"/>
</dbReference>
<dbReference type="FunFam" id="3.80.10.10:FF:000111">
    <property type="entry name" value="LRR receptor-like serine/threonine-protein kinase ERECTA"/>
    <property type="match status" value="1"/>
</dbReference>
<dbReference type="InterPro" id="IPR055414">
    <property type="entry name" value="LRR_R13L4/SHOC2-like"/>
</dbReference>
<feature type="domain" description="Disease resistance R13L4/SHOC-2-like LRR" evidence="15">
    <location>
        <begin position="357"/>
        <end position="498"/>
    </location>
</feature>
<dbReference type="SMR" id="A0A1D6F6Q8"/>
<dbReference type="Pfam" id="PF23598">
    <property type="entry name" value="LRR_14"/>
    <property type="match status" value="1"/>
</dbReference>
<dbReference type="InterPro" id="IPR001611">
    <property type="entry name" value="Leu-rich_rpt"/>
</dbReference>
<dbReference type="AlphaFoldDB" id="A0A1D6F6Q8"/>
<keyword evidence="5" id="KW-1070">Brassinosteroid signaling pathway</keyword>
<keyword evidence="11" id="KW-0325">Glycoprotein</keyword>
<evidence type="ECO:0000256" key="13">
    <source>
        <dbReference type="SAM" id="SignalP"/>
    </source>
</evidence>
<dbReference type="InterPro" id="IPR046956">
    <property type="entry name" value="RLP23-like"/>
</dbReference>
<dbReference type="FunFam" id="3.80.10.10:FF:000649">
    <property type="entry name" value="Leucine Rich Repeat family protein"/>
    <property type="match status" value="1"/>
</dbReference>
<feature type="chain" id="PRO_5010803981" evidence="13">
    <location>
        <begin position="23"/>
        <end position="969"/>
    </location>
</feature>
<sequence>MHPAVKLLILHILAAAFLTSNSLQLRRPTGDGDAASASCIPHERDALLAFKHGISSDPMGLLASWHQKGYGDCCRWRGVRCSNRTGHVLKLRLRNVHVTSSISYSLFRDTALIGHISHSLLALDQLVHLDLSMNNVTGSSGQIPDFLGSLVNLRYLNISGIPFSGTVPPHLGNLSKLMYLDLSSWVFQGQPYSTDISWLAGLSLLEYLDMSKVNLSTVADWAHVVNMIPSLKVLHLSSCSLLSANQTLPRINLTDLETLDLSGNIFDHPMSSSWLWNLTSLQYLNLEANHFYGQVPDALGDMASLQVLDLSGNRHMGTMTTSLKKLCNLTVLDLCFCNSNGDIKELIEQMPQCRKNKLQQLHLGYNNITGMMPSQIAHLTSLVVLDISSNNLNGIIPSVMGQLASLSTLDLSSNYLSGHVPSEIGMLANLTVLDLEGNELNGSITEKHFAKLAKLKHLYLSGNSLSFAVSSEWFPTFSLEDAKLEQCQIGPRFPSWLQFQVNILWVDISSTGLVDKLPDWFSTTFSKATHLDISHNQIHGRLPKNMEFMSLEWFYLSSNNLTGEIPLLPKNISMLDLSLNSLSGNLPTKFRTRQLLSLDLFSNRLTGGLPESICEAQGLTELNLGNNLFEAELPGCFHTTALRFLLIGNNSFSGDFPEFLQNSNQLEFIDLSRNKFSGNLPHWIGGLVQLRFLHLSENMFAGNIPISIKNLTHLHHLNLANNRLSGAIPWGLSSLTAMTRKYVKKADIDGYPYGGYEYFSREIGQYFSVVTKGQQLYYGIKIFEMVSIDLSNNNLSGRIPEEIASLDALLNLNLSRNYLSGEIPDKIGAMKSLFSLDLSDNVLSGEIPSSLSDLAQLSYLDLSNNNLTGPVPSGQQLDTLYAEYPSMYSGNSGLCGHTIGKICSGSNSSRQHVHEHGFELVSFYFGLSLGFILGLWLVFCVLLFKKAWRVAYCCLIDKIYDQMYHAHAW</sequence>
<dbReference type="Proteomes" id="UP000007305">
    <property type="component" value="Chromosome 2"/>
</dbReference>
<dbReference type="SUPFAM" id="SSF52047">
    <property type="entry name" value="RNI-like"/>
    <property type="match status" value="1"/>
</dbReference>
<dbReference type="InterPro" id="IPR032675">
    <property type="entry name" value="LRR_dom_sf"/>
</dbReference>
<evidence type="ECO:0000256" key="8">
    <source>
        <dbReference type="ARBA" id="ARBA00022737"/>
    </source>
</evidence>
<evidence type="ECO:0000256" key="7">
    <source>
        <dbReference type="ARBA" id="ARBA00022729"/>
    </source>
</evidence>
<dbReference type="EMBL" id="CM007648">
    <property type="protein sequence ID" value="ONM26944.1"/>
    <property type="molecule type" value="Genomic_DNA"/>
</dbReference>
<name>A0A1D6F6Q8_MAIZE</name>
<dbReference type="GO" id="GO:0005886">
    <property type="term" value="C:plasma membrane"/>
    <property type="evidence" value="ECO:0007669"/>
    <property type="project" value="UniProtKB-SubCell"/>
</dbReference>
<evidence type="ECO:0000256" key="12">
    <source>
        <dbReference type="SAM" id="Phobius"/>
    </source>
</evidence>
<feature type="domain" description="Leucine-rich repeat-containing N-terminal plant-type" evidence="14">
    <location>
        <begin position="41"/>
        <end position="82"/>
    </location>
</feature>
<evidence type="ECO:0000313" key="17">
    <source>
        <dbReference type="EnsemblPlants" id="Zm00001eb114120_P001"/>
    </source>
</evidence>
<dbReference type="FunFam" id="3.80.10.10:FF:000095">
    <property type="entry name" value="LRR receptor-like serine/threonine-protein kinase GSO1"/>
    <property type="match status" value="1"/>
</dbReference>
<dbReference type="OMA" id="IPWGLSS"/>
<organism evidence="16">
    <name type="scientific">Zea mays</name>
    <name type="common">Maize</name>
    <dbReference type="NCBI Taxonomy" id="4577"/>
    <lineage>
        <taxon>Eukaryota</taxon>
        <taxon>Viridiplantae</taxon>
        <taxon>Streptophyta</taxon>
        <taxon>Embryophyta</taxon>
        <taxon>Tracheophyta</taxon>
        <taxon>Spermatophyta</taxon>
        <taxon>Magnoliopsida</taxon>
        <taxon>Liliopsida</taxon>
        <taxon>Poales</taxon>
        <taxon>Poaceae</taxon>
        <taxon>PACMAD clade</taxon>
        <taxon>Panicoideae</taxon>
        <taxon>Andropogonodae</taxon>
        <taxon>Andropogoneae</taxon>
        <taxon>Tripsacinae</taxon>
        <taxon>Zea</taxon>
    </lineage>
</organism>
<dbReference type="EnsemblPlants" id="Zm00001eb114120_T001">
    <property type="protein sequence ID" value="Zm00001eb114120_P001"/>
    <property type="gene ID" value="Zm00001eb114120"/>
</dbReference>
<dbReference type="FunFam" id="3.80.10.10:FF:000299">
    <property type="entry name" value="Piriformospora indica-insensitive protein 2"/>
    <property type="match status" value="1"/>
</dbReference>
<evidence type="ECO:0000259" key="15">
    <source>
        <dbReference type="Pfam" id="PF23598"/>
    </source>
</evidence>
<keyword evidence="4" id="KW-0433">Leucine-rich repeat</keyword>
<evidence type="ECO:0000313" key="16">
    <source>
        <dbReference type="EMBL" id="ONM26944.1"/>
    </source>
</evidence>
<reference evidence="17" key="2">
    <citation type="submission" date="2019-07" db="EMBL/GenBank/DDBJ databases">
        <authorList>
            <person name="Seetharam A."/>
            <person name="Woodhouse M."/>
            <person name="Cannon E."/>
        </authorList>
    </citation>
    <scope>NUCLEOTIDE SEQUENCE [LARGE SCALE GENOMIC DNA]</scope>
    <source>
        <strain evidence="17">cv. B73</strain>
    </source>
</reference>
<reference evidence="16 18" key="1">
    <citation type="submission" date="2015-12" db="EMBL/GenBank/DDBJ databases">
        <title>Update maize B73 reference genome by single molecule sequencing technologies.</title>
        <authorList>
            <consortium name="Maize Genome Sequencing Project"/>
            <person name="Ware D."/>
        </authorList>
    </citation>
    <scope>NUCLEOTIDE SEQUENCE [LARGE SCALE GENOMIC DNA]</scope>
    <source>
        <strain evidence="18">cv. B73</strain>
        <tissue evidence="16">Seedling</tissue>
    </source>
</reference>
<evidence type="ECO:0000256" key="11">
    <source>
        <dbReference type="ARBA" id="ARBA00023180"/>
    </source>
</evidence>
<dbReference type="InterPro" id="IPR003591">
    <property type="entry name" value="Leu-rich_rpt_typical-subtyp"/>
</dbReference>
<protein>
    <submittedName>
        <fullName evidence="16">LRR receptor-like serine/threonine-protein kinase GSO2</fullName>
    </submittedName>
</protein>
<dbReference type="Pfam" id="PF13855">
    <property type="entry name" value="LRR_8"/>
    <property type="match status" value="3"/>
</dbReference>
<keyword evidence="3" id="KW-1003">Cell membrane</keyword>
<dbReference type="Pfam" id="PF00560">
    <property type="entry name" value="LRR_1"/>
    <property type="match status" value="6"/>
</dbReference>
<keyword evidence="16" id="KW-0675">Receptor</keyword>
<dbReference type="GO" id="GO:0016301">
    <property type="term" value="F:kinase activity"/>
    <property type="evidence" value="ECO:0007669"/>
    <property type="project" value="UniProtKB-KW"/>
</dbReference>
<keyword evidence="18" id="KW-1185">Reference proteome</keyword>
<feature type="signal peptide" evidence="13">
    <location>
        <begin position="1"/>
        <end position="22"/>
    </location>
</feature>
<accession>A0A1D6F6Q8</accession>
<dbReference type="PRINTS" id="PR00019">
    <property type="entry name" value="LEURICHRPT"/>
</dbReference>
<evidence type="ECO:0000256" key="5">
    <source>
        <dbReference type="ARBA" id="ARBA00022626"/>
    </source>
</evidence>
<evidence type="ECO:0000256" key="2">
    <source>
        <dbReference type="ARBA" id="ARBA00009592"/>
    </source>
</evidence>
<evidence type="ECO:0000256" key="6">
    <source>
        <dbReference type="ARBA" id="ARBA00022692"/>
    </source>
</evidence>
<dbReference type="SUPFAM" id="SSF52058">
    <property type="entry name" value="L domain-like"/>
    <property type="match status" value="2"/>
</dbReference>
<proteinExistence type="inferred from homology"/>
<keyword evidence="9 12" id="KW-1133">Transmembrane helix</keyword>
<keyword evidence="7 13" id="KW-0732">Signal</keyword>
<dbReference type="ExpressionAtlas" id="A0A1D6F6Q8">
    <property type="expression patterns" value="baseline and differential"/>
</dbReference>
<comment type="similarity">
    <text evidence="2">Belongs to the RLP family.</text>
</comment>
<keyword evidence="10 12" id="KW-0472">Membrane</keyword>
<dbReference type="SMART" id="SM00369">
    <property type="entry name" value="LRR_TYP"/>
    <property type="match status" value="9"/>
</dbReference>
<gene>
    <name evidence="16" type="ORF">ZEAMMB73_Zm00001d007485</name>
</gene>
<dbReference type="PANTHER" id="PTHR48063">
    <property type="entry name" value="LRR RECEPTOR-LIKE KINASE"/>
    <property type="match status" value="1"/>
</dbReference>
<dbReference type="eggNOG" id="KOG0619">
    <property type="taxonomic scope" value="Eukaryota"/>
</dbReference>
<evidence type="ECO:0000256" key="9">
    <source>
        <dbReference type="ARBA" id="ARBA00022989"/>
    </source>
</evidence>
<reference evidence="17" key="3">
    <citation type="submission" date="2021-05" db="UniProtKB">
        <authorList>
            <consortium name="EnsemblPlants"/>
        </authorList>
    </citation>
    <scope>IDENTIFICATION</scope>
    <source>
        <strain evidence="17">cv. B73</strain>
    </source>
</reference>
<dbReference type="Pfam" id="PF08263">
    <property type="entry name" value="LRRNT_2"/>
    <property type="match status" value="1"/>
</dbReference>
<keyword evidence="16" id="KW-0808">Transferase</keyword>
<evidence type="ECO:0000256" key="1">
    <source>
        <dbReference type="ARBA" id="ARBA00004251"/>
    </source>
</evidence>
<dbReference type="InterPro" id="IPR013210">
    <property type="entry name" value="LRR_N_plant-typ"/>
</dbReference>
<evidence type="ECO:0000256" key="4">
    <source>
        <dbReference type="ARBA" id="ARBA00022614"/>
    </source>
</evidence>
<keyword evidence="8" id="KW-0677">Repeat</keyword>
<dbReference type="STRING" id="4577.A0A1D6F6Q8"/>
<dbReference type="GO" id="GO:0009742">
    <property type="term" value="P:brassinosteroid mediated signaling pathway"/>
    <property type="evidence" value="ECO:0007669"/>
    <property type="project" value="UniProtKB-KW"/>
</dbReference>
<dbReference type="Gene3D" id="3.80.10.10">
    <property type="entry name" value="Ribonuclease Inhibitor"/>
    <property type="match status" value="4"/>
</dbReference>
<dbReference type="PANTHER" id="PTHR48063:SF90">
    <property type="entry name" value="OS11G0565920 PROTEIN"/>
    <property type="match status" value="1"/>
</dbReference>
<evidence type="ECO:0000259" key="14">
    <source>
        <dbReference type="Pfam" id="PF08263"/>
    </source>
</evidence>
<keyword evidence="6 12" id="KW-0812">Transmembrane</keyword>
<keyword evidence="16" id="KW-0418">Kinase</keyword>
<dbReference type="PaxDb" id="4577-GRMZM2G372058_P01"/>